<evidence type="ECO:0000256" key="2">
    <source>
        <dbReference type="ARBA" id="ARBA00022617"/>
    </source>
</evidence>
<dbReference type="Pfam" id="PF00034">
    <property type="entry name" value="Cytochrom_C"/>
    <property type="match status" value="1"/>
</dbReference>
<dbReference type="EMBL" id="BSFJ01000035">
    <property type="protein sequence ID" value="GLK73823.1"/>
    <property type="molecule type" value="Genomic_DNA"/>
</dbReference>
<reference evidence="9" key="2">
    <citation type="submission" date="2023-01" db="EMBL/GenBank/DDBJ databases">
        <authorList>
            <person name="Sun Q."/>
            <person name="Evtushenko L."/>
        </authorList>
    </citation>
    <scope>NUCLEOTIDE SEQUENCE</scope>
    <source>
        <strain evidence="9">VKM B-2484</strain>
    </source>
</reference>
<dbReference type="Proteomes" id="UP001143370">
    <property type="component" value="Unassembled WGS sequence"/>
</dbReference>
<keyword evidence="2 6" id="KW-0349">Heme</keyword>
<dbReference type="GO" id="GO:0046872">
    <property type="term" value="F:metal ion binding"/>
    <property type="evidence" value="ECO:0007669"/>
    <property type="project" value="UniProtKB-KW"/>
</dbReference>
<reference evidence="9" key="1">
    <citation type="journal article" date="2014" name="Int. J. Syst. Evol. Microbiol.">
        <title>Complete genome sequence of Corynebacterium casei LMG S-19264T (=DSM 44701T), isolated from a smear-ripened cheese.</title>
        <authorList>
            <consortium name="US DOE Joint Genome Institute (JGI-PGF)"/>
            <person name="Walter F."/>
            <person name="Albersmeier A."/>
            <person name="Kalinowski J."/>
            <person name="Ruckert C."/>
        </authorList>
    </citation>
    <scope>NUCLEOTIDE SEQUENCE</scope>
    <source>
        <strain evidence="9">VKM B-2484</strain>
    </source>
</reference>
<dbReference type="PANTHER" id="PTHR11961">
    <property type="entry name" value="CYTOCHROME C"/>
    <property type="match status" value="1"/>
</dbReference>
<dbReference type="SUPFAM" id="SSF46626">
    <property type="entry name" value="Cytochrome c"/>
    <property type="match status" value="1"/>
</dbReference>
<feature type="compositionally biased region" description="Low complexity" evidence="7">
    <location>
        <begin position="179"/>
        <end position="219"/>
    </location>
</feature>
<feature type="domain" description="Cytochrome c" evidence="8">
    <location>
        <begin position="70"/>
        <end position="170"/>
    </location>
</feature>
<dbReference type="InterPro" id="IPR002327">
    <property type="entry name" value="Cyt_c_1A/1B"/>
</dbReference>
<feature type="compositionally biased region" description="Low complexity" evidence="7">
    <location>
        <begin position="255"/>
        <end position="266"/>
    </location>
</feature>
<feature type="compositionally biased region" description="Pro residues" evidence="7">
    <location>
        <begin position="245"/>
        <end position="254"/>
    </location>
</feature>
<evidence type="ECO:0000313" key="10">
    <source>
        <dbReference type="Proteomes" id="UP001143370"/>
    </source>
</evidence>
<evidence type="ECO:0000313" key="9">
    <source>
        <dbReference type="EMBL" id="GLK73823.1"/>
    </source>
</evidence>
<feature type="compositionally biased region" description="Low complexity" evidence="7">
    <location>
        <begin position="227"/>
        <end position="244"/>
    </location>
</feature>
<feature type="compositionally biased region" description="Pro residues" evidence="7">
    <location>
        <begin position="267"/>
        <end position="285"/>
    </location>
</feature>
<dbReference type="GO" id="GO:0020037">
    <property type="term" value="F:heme binding"/>
    <property type="evidence" value="ECO:0007669"/>
    <property type="project" value="InterPro"/>
</dbReference>
<dbReference type="Gene3D" id="1.10.760.10">
    <property type="entry name" value="Cytochrome c-like domain"/>
    <property type="match status" value="1"/>
</dbReference>
<dbReference type="InterPro" id="IPR036909">
    <property type="entry name" value="Cyt_c-like_dom_sf"/>
</dbReference>
<protein>
    <recommendedName>
        <fullName evidence="8">Cytochrome c domain-containing protein</fullName>
    </recommendedName>
</protein>
<keyword evidence="4" id="KW-0249">Electron transport</keyword>
<evidence type="ECO:0000256" key="6">
    <source>
        <dbReference type="PROSITE-ProRule" id="PRU00433"/>
    </source>
</evidence>
<feature type="region of interest" description="Disordered" evidence="7">
    <location>
        <begin position="174"/>
        <end position="285"/>
    </location>
</feature>
<keyword evidence="3 6" id="KW-0479">Metal-binding</keyword>
<evidence type="ECO:0000256" key="3">
    <source>
        <dbReference type="ARBA" id="ARBA00022723"/>
    </source>
</evidence>
<comment type="caution">
    <text evidence="9">The sequence shown here is derived from an EMBL/GenBank/DDBJ whole genome shotgun (WGS) entry which is preliminary data.</text>
</comment>
<evidence type="ECO:0000259" key="8">
    <source>
        <dbReference type="PROSITE" id="PS51007"/>
    </source>
</evidence>
<dbReference type="AlphaFoldDB" id="A0A9W6JDX7"/>
<dbReference type="InterPro" id="IPR009056">
    <property type="entry name" value="Cyt_c-like_dom"/>
</dbReference>
<accession>A0A9W6JDX7</accession>
<keyword evidence="10" id="KW-1185">Reference proteome</keyword>
<keyword evidence="1" id="KW-0813">Transport</keyword>
<evidence type="ECO:0000256" key="7">
    <source>
        <dbReference type="SAM" id="MobiDB-lite"/>
    </source>
</evidence>
<sequence length="285" mass="27909">MDSFELNKVAGAVLGVLTLTLGLNVFADILFSSHAPEKPGFEIAVQEGSAGEAQAAAPADVPIAQLLAAASPEKGAAQAKKCAACHNFVEGAGAKVGPDLYAVVGRPIASVEGFAYSAALKEHGGDWTFENLNEFIKNPKADIPGTAMGFAGIAKETDRADLIAYLNTLSHNPLPLPQPDEAATPASAEPAPVAPASGEPGGNTPPAAGSAAPDSATPAPEAPAPEAPAAAEPAAPAPADTAPAAPAPAEPAPEAPAAAEPAAPEAPATPAPAEPAPAEPAPATP</sequence>
<evidence type="ECO:0000256" key="4">
    <source>
        <dbReference type="ARBA" id="ARBA00022982"/>
    </source>
</evidence>
<evidence type="ECO:0000256" key="1">
    <source>
        <dbReference type="ARBA" id="ARBA00022448"/>
    </source>
</evidence>
<organism evidence="9 10">
    <name type="scientific">Ancylobacter dichloromethanicus</name>
    <dbReference type="NCBI Taxonomy" id="518825"/>
    <lineage>
        <taxon>Bacteria</taxon>
        <taxon>Pseudomonadati</taxon>
        <taxon>Pseudomonadota</taxon>
        <taxon>Alphaproteobacteria</taxon>
        <taxon>Hyphomicrobiales</taxon>
        <taxon>Xanthobacteraceae</taxon>
        <taxon>Ancylobacter</taxon>
    </lineage>
</organism>
<keyword evidence="5 6" id="KW-0408">Iron</keyword>
<evidence type="ECO:0000256" key="5">
    <source>
        <dbReference type="ARBA" id="ARBA00023004"/>
    </source>
</evidence>
<proteinExistence type="predicted"/>
<dbReference type="PROSITE" id="PS51007">
    <property type="entry name" value="CYTC"/>
    <property type="match status" value="1"/>
</dbReference>
<dbReference type="GO" id="GO:0009055">
    <property type="term" value="F:electron transfer activity"/>
    <property type="evidence" value="ECO:0007669"/>
    <property type="project" value="InterPro"/>
</dbReference>
<dbReference type="PRINTS" id="PR00604">
    <property type="entry name" value="CYTCHRMECIAB"/>
</dbReference>
<gene>
    <name evidence="9" type="ORF">GCM10017643_39410</name>
</gene>
<dbReference type="RefSeq" id="WP_213368141.1">
    <property type="nucleotide sequence ID" value="NZ_BSFJ01000035.1"/>
</dbReference>
<name>A0A9W6JDX7_9HYPH</name>